<comment type="pathway">
    <text evidence="1">Purine metabolism; 7-cyano-7-deazaguanine biosynthesis.</text>
</comment>
<dbReference type="PANTHER" id="PTHR42914:SF1">
    <property type="entry name" value="7-CYANO-7-DEAZAGUANINE SYNTHASE"/>
    <property type="match status" value="1"/>
</dbReference>
<name>A0A383BMX1_9ZZZZ</name>
<dbReference type="AlphaFoldDB" id="A0A383BMX1"/>
<evidence type="ECO:0000256" key="4">
    <source>
        <dbReference type="ARBA" id="ARBA00022741"/>
    </source>
</evidence>
<evidence type="ECO:0000256" key="9">
    <source>
        <dbReference type="ARBA" id="ARBA00047890"/>
    </source>
</evidence>
<dbReference type="GO" id="GO:0046872">
    <property type="term" value="F:metal ion binding"/>
    <property type="evidence" value="ECO:0007669"/>
    <property type="project" value="UniProtKB-KW"/>
</dbReference>
<proteinExistence type="inferred from homology"/>
<organism evidence="10">
    <name type="scientific">marine metagenome</name>
    <dbReference type="NCBI Taxonomy" id="408172"/>
    <lineage>
        <taxon>unclassified sequences</taxon>
        <taxon>metagenomes</taxon>
        <taxon>ecological metagenomes</taxon>
    </lineage>
</organism>
<dbReference type="GO" id="GO:0005524">
    <property type="term" value="F:ATP binding"/>
    <property type="evidence" value="ECO:0007669"/>
    <property type="project" value="UniProtKB-KW"/>
</dbReference>
<dbReference type="EC" id="6.3.4.20" evidence="8"/>
<evidence type="ECO:0000256" key="6">
    <source>
        <dbReference type="ARBA" id="ARBA00022840"/>
    </source>
</evidence>
<keyword evidence="2" id="KW-0436">Ligase</keyword>
<dbReference type="Gene3D" id="3.40.50.620">
    <property type="entry name" value="HUPs"/>
    <property type="match status" value="1"/>
</dbReference>
<evidence type="ECO:0000256" key="2">
    <source>
        <dbReference type="ARBA" id="ARBA00022598"/>
    </source>
</evidence>
<evidence type="ECO:0000256" key="7">
    <source>
        <dbReference type="ARBA" id="ARBA00037993"/>
    </source>
</evidence>
<dbReference type="GO" id="GO:0016874">
    <property type="term" value="F:ligase activity"/>
    <property type="evidence" value="ECO:0007669"/>
    <property type="project" value="UniProtKB-KW"/>
</dbReference>
<sequence length="86" mass="9629">MDSCVTAAIAKEENLHLAFLHVNYGQRTEKRELDSFNRIAKFYNVNNKLVVNISHLSDIGGSCITDQNILVPNANLQNPNIPISYV</sequence>
<evidence type="ECO:0000256" key="3">
    <source>
        <dbReference type="ARBA" id="ARBA00022723"/>
    </source>
</evidence>
<dbReference type="EMBL" id="UINC01201698">
    <property type="protein sequence ID" value="SVE21153.1"/>
    <property type="molecule type" value="Genomic_DNA"/>
</dbReference>
<keyword evidence="6" id="KW-0067">ATP-binding</keyword>
<evidence type="ECO:0000256" key="5">
    <source>
        <dbReference type="ARBA" id="ARBA00022833"/>
    </source>
</evidence>
<evidence type="ECO:0000256" key="8">
    <source>
        <dbReference type="ARBA" id="ARBA00039149"/>
    </source>
</evidence>
<dbReference type="InterPro" id="IPR014729">
    <property type="entry name" value="Rossmann-like_a/b/a_fold"/>
</dbReference>
<comment type="catalytic activity">
    <reaction evidence="9">
        <text>7-carboxy-7-carbaguanine + NH4(+) + 2 ATP = 7-cyano-7-carbaguanine + 2 AMP + 2 diphosphate + 2 H(+)</text>
        <dbReference type="Rhea" id="RHEA:27982"/>
        <dbReference type="ChEBI" id="CHEBI:15378"/>
        <dbReference type="ChEBI" id="CHEBI:28938"/>
        <dbReference type="ChEBI" id="CHEBI:30616"/>
        <dbReference type="ChEBI" id="CHEBI:33019"/>
        <dbReference type="ChEBI" id="CHEBI:45075"/>
        <dbReference type="ChEBI" id="CHEBI:61036"/>
        <dbReference type="ChEBI" id="CHEBI:456215"/>
        <dbReference type="EC" id="6.3.4.20"/>
    </reaction>
</comment>
<accession>A0A383BMX1</accession>
<dbReference type="PANTHER" id="PTHR42914">
    <property type="entry name" value="7-CYANO-7-DEAZAGUANINE SYNTHASE"/>
    <property type="match status" value="1"/>
</dbReference>
<keyword evidence="4" id="KW-0547">Nucleotide-binding</keyword>
<dbReference type="Pfam" id="PF06508">
    <property type="entry name" value="QueC"/>
    <property type="match status" value="1"/>
</dbReference>
<dbReference type="SUPFAM" id="SSF52402">
    <property type="entry name" value="Adenine nucleotide alpha hydrolases-like"/>
    <property type="match status" value="1"/>
</dbReference>
<evidence type="ECO:0000313" key="10">
    <source>
        <dbReference type="EMBL" id="SVE21153.1"/>
    </source>
</evidence>
<reference evidence="10" key="1">
    <citation type="submission" date="2018-05" db="EMBL/GenBank/DDBJ databases">
        <authorList>
            <person name="Lanie J.A."/>
            <person name="Ng W.-L."/>
            <person name="Kazmierczak K.M."/>
            <person name="Andrzejewski T.M."/>
            <person name="Davidsen T.M."/>
            <person name="Wayne K.J."/>
            <person name="Tettelin H."/>
            <person name="Glass J.I."/>
            <person name="Rusch D."/>
            <person name="Podicherti R."/>
            <person name="Tsui H.-C.T."/>
            <person name="Winkler M.E."/>
        </authorList>
    </citation>
    <scope>NUCLEOTIDE SEQUENCE</scope>
</reference>
<dbReference type="InterPro" id="IPR018317">
    <property type="entry name" value="QueC"/>
</dbReference>
<keyword evidence="5" id="KW-0862">Zinc</keyword>
<protein>
    <recommendedName>
        <fullName evidence="8">7-cyano-7-deazaguanine synthase</fullName>
        <ecNumber evidence="8">6.3.4.20</ecNumber>
    </recommendedName>
</protein>
<evidence type="ECO:0000256" key="1">
    <source>
        <dbReference type="ARBA" id="ARBA00005061"/>
    </source>
</evidence>
<keyword evidence="3" id="KW-0479">Metal-binding</keyword>
<feature type="non-terminal residue" evidence="10">
    <location>
        <position position="86"/>
    </location>
</feature>
<comment type="similarity">
    <text evidence="7">Belongs to the QueC family.</text>
</comment>
<gene>
    <name evidence="10" type="ORF">METZ01_LOCUS474007</name>
</gene>